<sequence length="136" mass="15351">MAKGKRRRIMDSKDEDECLQGPTTTRERHFASSTRANEGDKENPAHSPKRAKVHKDGQKNTKKKRHSAPSVDAVSPKKKKMGTLPSMNIADIPGDTISHWRKEVTREETLDYAIDVAYALLGIPRGQDPRTAYFEH</sequence>
<reference evidence="2" key="1">
    <citation type="submission" date="2021-01" db="EMBL/GenBank/DDBJ databases">
        <authorList>
            <person name="Corre E."/>
            <person name="Pelletier E."/>
            <person name="Niang G."/>
            <person name="Scheremetjew M."/>
            <person name="Finn R."/>
            <person name="Kale V."/>
            <person name="Holt S."/>
            <person name="Cochrane G."/>
            <person name="Meng A."/>
            <person name="Brown T."/>
            <person name="Cohen L."/>
        </authorList>
    </citation>
    <scope>NUCLEOTIDE SEQUENCE</scope>
    <source>
        <strain evidence="2">NIES-381</strain>
    </source>
</reference>
<protein>
    <submittedName>
        <fullName evidence="2">Uncharacterized protein</fullName>
    </submittedName>
</protein>
<dbReference type="EMBL" id="HBGA01153375">
    <property type="protein sequence ID" value="CAD9044551.1"/>
    <property type="molecule type" value="Transcribed_RNA"/>
</dbReference>
<dbReference type="AlphaFoldDB" id="A0A7S1JIG7"/>
<feature type="region of interest" description="Disordered" evidence="1">
    <location>
        <begin position="1"/>
        <end position="93"/>
    </location>
</feature>
<gene>
    <name evidence="2" type="ORF">EGYM00392_LOCUS55735</name>
</gene>
<accession>A0A7S1JIG7</accession>
<proteinExistence type="predicted"/>
<organism evidence="2">
    <name type="scientific">Eutreptiella gymnastica</name>
    <dbReference type="NCBI Taxonomy" id="73025"/>
    <lineage>
        <taxon>Eukaryota</taxon>
        <taxon>Discoba</taxon>
        <taxon>Euglenozoa</taxon>
        <taxon>Euglenida</taxon>
        <taxon>Spirocuta</taxon>
        <taxon>Euglenophyceae</taxon>
        <taxon>Eutreptiales</taxon>
        <taxon>Eutreptiaceae</taxon>
        <taxon>Eutreptiella</taxon>
    </lineage>
</organism>
<evidence type="ECO:0000313" key="2">
    <source>
        <dbReference type="EMBL" id="CAD9044551.1"/>
    </source>
</evidence>
<evidence type="ECO:0000256" key="1">
    <source>
        <dbReference type="SAM" id="MobiDB-lite"/>
    </source>
</evidence>
<name>A0A7S1JIG7_9EUGL</name>